<keyword evidence="7 15" id="KW-0808">Transferase</keyword>
<dbReference type="InterPro" id="IPR043130">
    <property type="entry name" value="CDP-OH_PTrfase_TM_dom"/>
</dbReference>
<evidence type="ECO:0000256" key="6">
    <source>
        <dbReference type="ARBA" id="ARBA00022516"/>
    </source>
</evidence>
<comment type="similarity">
    <text evidence="3 15">Belongs to the CDP-alcohol phosphatidyltransferase class-I family.</text>
</comment>
<dbReference type="PANTHER" id="PTHR14269:SF62">
    <property type="entry name" value="CDP-DIACYLGLYCEROL--GLYCEROL-3-PHOSPHATE 3-PHOSPHATIDYLTRANSFERASE 1, CHLOROPLASTIC"/>
    <property type="match status" value="1"/>
</dbReference>
<gene>
    <name evidence="17" type="ORF">SCALIN_C28_0108</name>
</gene>
<feature type="transmembrane region" description="Helical" evidence="16">
    <location>
        <begin position="137"/>
        <end position="158"/>
    </location>
</feature>
<comment type="pathway">
    <text evidence="2">Phospholipid metabolism; phosphatidylglycerol biosynthesis; phosphatidylglycerol from CDP-diacylglycerol: step 1/2.</text>
</comment>
<keyword evidence="10" id="KW-0443">Lipid metabolism</keyword>
<evidence type="ECO:0000256" key="11">
    <source>
        <dbReference type="ARBA" id="ARBA00023136"/>
    </source>
</evidence>
<name>A0A286U1B5_9BACT</name>
<keyword evidence="8 16" id="KW-0812">Transmembrane</keyword>
<dbReference type="EC" id="2.7.8.5" evidence="4"/>
<dbReference type="InterPro" id="IPR050324">
    <property type="entry name" value="CDP-alcohol_PTase-I"/>
</dbReference>
<evidence type="ECO:0000256" key="10">
    <source>
        <dbReference type="ARBA" id="ARBA00023098"/>
    </source>
</evidence>
<keyword evidence="12" id="KW-0594">Phospholipid biosynthesis</keyword>
<evidence type="ECO:0000256" key="3">
    <source>
        <dbReference type="ARBA" id="ARBA00010441"/>
    </source>
</evidence>
<dbReference type="InterPro" id="IPR004570">
    <property type="entry name" value="Phosphatidylglycerol_P_synth"/>
</dbReference>
<dbReference type="PANTHER" id="PTHR14269">
    <property type="entry name" value="CDP-DIACYLGLYCEROL--GLYCEROL-3-PHOSPHATE 3-PHOSPHATIDYLTRANSFERASE-RELATED"/>
    <property type="match status" value="1"/>
</dbReference>
<dbReference type="InterPro" id="IPR048254">
    <property type="entry name" value="CDP_ALCOHOL_P_TRANSF_CS"/>
</dbReference>
<evidence type="ECO:0000256" key="4">
    <source>
        <dbReference type="ARBA" id="ARBA00013170"/>
    </source>
</evidence>
<reference evidence="17 18" key="1">
    <citation type="journal article" date="2017" name="Environ. Microbiol. Rep.">
        <title>Genetic diversity of marine anaerobic ammonium-oxidizing bacteria as revealed by genomic and proteomic analyses of 'Candidatus Scalindua japonica'.</title>
        <authorList>
            <person name="Oshiki M."/>
            <person name="Mizuto K."/>
            <person name="Kimura Z."/>
            <person name="Kindaichi T."/>
            <person name="Satoh H."/>
            <person name="Okabe S."/>
        </authorList>
    </citation>
    <scope>NUCLEOTIDE SEQUENCE [LARGE SCALE GENOMIC DNA]</scope>
    <source>
        <strain evidence="18">husup-a2</strain>
    </source>
</reference>
<dbReference type="GO" id="GO:0016020">
    <property type="term" value="C:membrane"/>
    <property type="evidence" value="ECO:0007669"/>
    <property type="project" value="UniProtKB-SubCell"/>
</dbReference>
<comment type="catalytic activity">
    <reaction evidence="14">
        <text>a CDP-1,2-diacyl-sn-glycerol + sn-glycerol 3-phosphate = a 1,2-diacyl-sn-glycero-3-phospho-(1'-sn-glycero-3'-phosphate) + CMP + H(+)</text>
        <dbReference type="Rhea" id="RHEA:12593"/>
        <dbReference type="ChEBI" id="CHEBI:15378"/>
        <dbReference type="ChEBI" id="CHEBI:57597"/>
        <dbReference type="ChEBI" id="CHEBI:58332"/>
        <dbReference type="ChEBI" id="CHEBI:60110"/>
        <dbReference type="ChEBI" id="CHEBI:60377"/>
        <dbReference type="EC" id="2.7.8.5"/>
    </reaction>
</comment>
<keyword evidence="11 16" id="KW-0472">Membrane</keyword>
<keyword evidence="18" id="KW-1185">Reference proteome</keyword>
<dbReference type="Proteomes" id="UP000218542">
    <property type="component" value="Unassembled WGS sequence"/>
</dbReference>
<evidence type="ECO:0000256" key="7">
    <source>
        <dbReference type="ARBA" id="ARBA00022679"/>
    </source>
</evidence>
<dbReference type="InterPro" id="IPR000462">
    <property type="entry name" value="CDP-OH_P_trans"/>
</dbReference>
<keyword evidence="9 16" id="KW-1133">Transmembrane helix</keyword>
<keyword evidence="6" id="KW-0444">Lipid biosynthesis</keyword>
<dbReference type="AlphaFoldDB" id="A0A286U1B5"/>
<dbReference type="GO" id="GO:0046474">
    <property type="term" value="P:glycerophospholipid biosynthetic process"/>
    <property type="evidence" value="ECO:0007669"/>
    <property type="project" value="TreeGrafter"/>
</dbReference>
<evidence type="ECO:0000256" key="9">
    <source>
        <dbReference type="ARBA" id="ARBA00022989"/>
    </source>
</evidence>
<proteinExistence type="inferred from homology"/>
<comment type="subcellular location">
    <subcellularLocation>
        <location evidence="1">Membrane</location>
        <topology evidence="1">Multi-pass membrane protein</topology>
    </subcellularLocation>
</comment>
<dbReference type="PIRSF" id="PIRSF000847">
    <property type="entry name" value="Phos_ph_gly_syn"/>
    <property type="match status" value="1"/>
</dbReference>
<evidence type="ECO:0000256" key="16">
    <source>
        <dbReference type="SAM" id="Phobius"/>
    </source>
</evidence>
<dbReference type="Pfam" id="PF01066">
    <property type="entry name" value="CDP-OH_P_transf"/>
    <property type="match status" value="1"/>
</dbReference>
<evidence type="ECO:0000313" key="18">
    <source>
        <dbReference type="Proteomes" id="UP000218542"/>
    </source>
</evidence>
<feature type="transmembrane region" description="Helical" evidence="16">
    <location>
        <begin position="164"/>
        <end position="184"/>
    </location>
</feature>
<evidence type="ECO:0000256" key="13">
    <source>
        <dbReference type="ARBA" id="ARBA00023264"/>
    </source>
</evidence>
<dbReference type="PROSITE" id="PS00379">
    <property type="entry name" value="CDP_ALCOHOL_P_TRANSF"/>
    <property type="match status" value="1"/>
</dbReference>
<dbReference type="Gene3D" id="1.20.120.1760">
    <property type="match status" value="1"/>
</dbReference>
<dbReference type="GO" id="GO:0008444">
    <property type="term" value="F:CDP-diacylglycerol-glycerol-3-phosphate 3-phosphatidyltransferase activity"/>
    <property type="evidence" value="ECO:0007669"/>
    <property type="project" value="UniProtKB-EC"/>
</dbReference>
<evidence type="ECO:0000256" key="12">
    <source>
        <dbReference type="ARBA" id="ARBA00023209"/>
    </source>
</evidence>
<evidence type="ECO:0000256" key="2">
    <source>
        <dbReference type="ARBA" id="ARBA00005042"/>
    </source>
</evidence>
<evidence type="ECO:0000256" key="15">
    <source>
        <dbReference type="RuleBase" id="RU003750"/>
    </source>
</evidence>
<evidence type="ECO:0000256" key="14">
    <source>
        <dbReference type="ARBA" id="ARBA00048586"/>
    </source>
</evidence>
<comment type="caution">
    <text evidence="17">The sequence shown here is derived from an EMBL/GenBank/DDBJ whole genome shotgun (WGS) entry which is preliminary data.</text>
</comment>
<organism evidence="17 18">
    <name type="scientific">Candidatus Scalindua japonica</name>
    <dbReference type="NCBI Taxonomy" id="1284222"/>
    <lineage>
        <taxon>Bacteria</taxon>
        <taxon>Pseudomonadati</taxon>
        <taxon>Planctomycetota</taxon>
        <taxon>Candidatus Brocadiia</taxon>
        <taxon>Candidatus Brocadiales</taxon>
        <taxon>Candidatus Scalinduaceae</taxon>
        <taxon>Candidatus Scalindua</taxon>
    </lineage>
</organism>
<feature type="transmembrane region" description="Helical" evidence="16">
    <location>
        <begin position="38"/>
        <end position="60"/>
    </location>
</feature>
<evidence type="ECO:0000313" key="17">
    <source>
        <dbReference type="EMBL" id="GAX61906.1"/>
    </source>
</evidence>
<accession>A0A286U1B5</accession>
<protein>
    <recommendedName>
        <fullName evidence="5">CDP-diacylglycerol--glycerol-3-phosphate 3-phosphatidyltransferase</fullName>
        <ecNumber evidence="4">2.7.8.5</ecNumber>
    </recommendedName>
</protein>
<evidence type="ECO:0000256" key="5">
    <source>
        <dbReference type="ARBA" id="ARBA00014944"/>
    </source>
</evidence>
<dbReference type="EMBL" id="BAOS01000028">
    <property type="protein sequence ID" value="GAX61906.1"/>
    <property type="molecule type" value="Genomic_DNA"/>
</dbReference>
<sequence length="189" mass="21441">MHAANKFLTLPNLISFARICFIPPFVICLIQVQHHNFYRYIALGVLLIIGLSDVLDGYLARKRGEITTFGKYLDPVADKLLLLIACFLLSSDKLWSGPRFPVWVLAVIVSREMLFSFGMLAVFITIKRKIKWQPNKLGKLTTFMQIMAVIAVLLGNHFSLNTFAILWCVVAFVTLLSAINYTYLGVRQL</sequence>
<feature type="transmembrane region" description="Helical" evidence="16">
    <location>
        <begin position="102"/>
        <end position="125"/>
    </location>
</feature>
<evidence type="ECO:0000256" key="1">
    <source>
        <dbReference type="ARBA" id="ARBA00004141"/>
    </source>
</evidence>
<feature type="transmembrane region" description="Helical" evidence="16">
    <location>
        <begin position="12"/>
        <end position="32"/>
    </location>
</feature>
<evidence type="ECO:0000256" key="8">
    <source>
        <dbReference type="ARBA" id="ARBA00022692"/>
    </source>
</evidence>
<keyword evidence="13" id="KW-1208">Phospholipid metabolism</keyword>